<keyword evidence="2" id="KW-1133">Transmembrane helix</keyword>
<comment type="caution">
    <text evidence="3">The sequence shown here is derived from an EMBL/GenBank/DDBJ whole genome shotgun (WGS) entry which is preliminary data.</text>
</comment>
<name>A0A1E5JTW0_9GAMM</name>
<evidence type="ECO:0000256" key="2">
    <source>
        <dbReference type="SAM" id="Phobius"/>
    </source>
</evidence>
<dbReference type="Proteomes" id="UP000095229">
    <property type="component" value="Unassembled WGS sequence"/>
</dbReference>
<keyword evidence="4" id="KW-1185">Reference proteome</keyword>
<evidence type="ECO:0000313" key="4">
    <source>
        <dbReference type="Proteomes" id="UP000095229"/>
    </source>
</evidence>
<protein>
    <submittedName>
        <fullName evidence="3">Uncharacterized protein</fullName>
    </submittedName>
</protein>
<sequence length="544" mass="62773">MQVKSEVINGLAATVTRTSKYPIPWTGKKEERPKDYFEQMQTSIKYKENKQNVEIIIPSVQTEQENRTRKLRVRVNGKEYPFNKAAIATLDMSLTFDLPEMEKLLALVNNSVSLNVDYSVLRASLPFFYIQDAEYQVPEDKAKVIGTHDGQLLKTHGDIEQLALPYINAMKYHPNIRRELYFPVATLGDPHHWNVGILTIDEHDNPTLTYLESSAPPVDETYLNYYKHDVLPGINKALRRNGYKTIDEQDIILDASKQFSLRGCGIAAALNIQNLLNGILKLNEKDQPPSTDKRISIEEDAVRRVQLAMRLTKHDDYLAQWRDAFPEYHQQVSEETHYKHEGVLRELTTHPRFLKQKAKEVFPDIDPHERLKIDLELYERKFDTLLEQLKEQLKDIRDELSEKNTKTKGKYEAVASDVNTLFETLEREMGEFFANPSASKYLDCHKKCTKVIENAEHESANHRGWHKVNPILRGFAGVLVGLSGIGILIVANKSKNGYFQTFFAKPPTETFKKIQAFKMQFEADKKAFEEDEKELSEEAKKLDR</sequence>
<organism evidence="3 4">
    <name type="scientific">Legionella parisiensis</name>
    <dbReference type="NCBI Taxonomy" id="45071"/>
    <lineage>
        <taxon>Bacteria</taxon>
        <taxon>Pseudomonadati</taxon>
        <taxon>Pseudomonadota</taxon>
        <taxon>Gammaproteobacteria</taxon>
        <taxon>Legionellales</taxon>
        <taxon>Legionellaceae</taxon>
        <taxon>Legionella</taxon>
    </lineage>
</organism>
<evidence type="ECO:0000313" key="3">
    <source>
        <dbReference type="EMBL" id="OEH47967.1"/>
    </source>
</evidence>
<gene>
    <name evidence="3" type="ORF">lpari_00991</name>
</gene>
<keyword evidence="1" id="KW-0175">Coiled coil</keyword>
<accession>A0A1E5JTW0</accession>
<feature type="transmembrane region" description="Helical" evidence="2">
    <location>
        <begin position="471"/>
        <end position="491"/>
    </location>
</feature>
<dbReference type="OrthoDB" id="5654210at2"/>
<dbReference type="AlphaFoldDB" id="A0A1E5JTW0"/>
<keyword evidence="2" id="KW-0812">Transmembrane</keyword>
<evidence type="ECO:0000256" key="1">
    <source>
        <dbReference type="SAM" id="Coils"/>
    </source>
</evidence>
<proteinExistence type="predicted"/>
<reference evidence="3 4" key="1">
    <citation type="submission" date="2016-02" db="EMBL/GenBank/DDBJ databases">
        <title>Secondary metabolites in Legionella.</title>
        <authorList>
            <person name="Tobias N.J."/>
            <person name="Bode H.B."/>
        </authorList>
    </citation>
    <scope>NUCLEOTIDE SEQUENCE [LARGE SCALE GENOMIC DNA]</scope>
    <source>
        <strain evidence="3 4">DSM 19216</strain>
    </source>
</reference>
<dbReference type="RefSeq" id="WP_058516954.1">
    <property type="nucleotide sequence ID" value="NZ_CAAAIE010000006.1"/>
</dbReference>
<dbReference type="PATRIC" id="fig|45071.6.peg.1147"/>
<dbReference type="EMBL" id="LSOG01000034">
    <property type="protein sequence ID" value="OEH47967.1"/>
    <property type="molecule type" value="Genomic_DNA"/>
</dbReference>
<feature type="coiled-coil region" evidence="1">
    <location>
        <begin position="368"/>
        <end position="410"/>
    </location>
</feature>
<keyword evidence="2" id="KW-0472">Membrane</keyword>